<feature type="region of interest" description="Disordered" evidence="1">
    <location>
        <begin position="728"/>
        <end position="768"/>
    </location>
</feature>
<reference evidence="3 4" key="1">
    <citation type="submission" date="2016-03" db="EMBL/GenBank/DDBJ databases">
        <title>Comparative genomics of the ectomycorrhizal sister species Rhizopogon vinicolor and Rhizopogon vesiculosus (Basidiomycota: Boletales) reveals a divergence of the mating type B locus.</title>
        <authorList>
            <person name="Mujic A.B."/>
            <person name="Kuo A."/>
            <person name="Tritt A."/>
            <person name="Lipzen A."/>
            <person name="Chen C."/>
            <person name="Johnson J."/>
            <person name="Sharma A."/>
            <person name="Barry K."/>
            <person name="Grigoriev I.V."/>
            <person name="Spatafora J.W."/>
        </authorList>
    </citation>
    <scope>NUCLEOTIDE SEQUENCE [LARGE SCALE GENOMIC DNA]</scope>
    <source>
        <strain evidence="3 4">AM-OR11-056</strain>
    </source>
</reference>
<feature type="region of interest" description="Disordered" evidence="1">
    <location>
        <begin position="521"/>
        <end position="544"/>
    </location>
</feature>
<keyword evidence="4" id="KW-1185">Reference proteome</keyword>
<gene>
    <name evidence="3" type="ORF">AZE42_05081</name>
</gene>
<proteinExistence type="predicted"/>
<organism evidence="3 4">
    <name type="scientific">Rhizopogon vesiculosus</name>
    <dbReference type="NCBI Taxonomy" id="180088"/>
    <lineage>
        <taxon>Eukaryota</taxon>
        <taxon>Fungi</taxon>
        <taxon>Dikarya</taxon>
        <taxon>Basidiomycota</taxon>
        <taxon>Agaricomycotina</taxon>
        <taxon>Agaricomycetes</taxon>
        <taxon>Agaricomycetidae</taxon>
        <taxon>Boletales</taxon>
        <taxon>Suillineae</taxon>
        <taxon>Rhizopogonaceae</taxon>
        <taxon>Rhizopogon</taxon>
    </lineage>
</organism>
<feature type="region of interest" description="Disordered" evidence="1">
    <location>
        <begin position="369"/>
        <end position="388"/>
    </location>
</feature>
<dbReference type="Gene3D" id="3.30.710.10">
    <property type="entry name" value="Potassium Channel Kv1.1, Chain A"/>
    <property type="match status" value="1"/>
</dbReference>
<dbReference type="SUPFAM" id="SSF54695">
    <property type="entry name" value="POZ domain"/>
    <property type="match status" value="1"/>
</dbReference>
<protein>
    <recommendedName>
        <fullName evidence="2">BTB domain-containing protein</fullName>
    </recommendedName>
</protein>
<dbReference type="EMBL" id="LVVM01004434">
    <property type="protein sequence ID" value="OJA12906.1"/>
    <property type="molecule type" value="Genomic_DNA"/>
</dbReference>
<dbReference type="AlphaFoldDB" id="A0A1J8QTX3"/>
<dbReference type="PROSITE" id="PS50097">
    <property type="entry name" value="BTB"/>
    <property type="match status" value="1"/>
</dbReference>
<name>A0A1J8QTX3_9AGAM</name>
<evidence type="ECO:0000256" key="1">
    <source>
        <dbReference type="SAM" id="MobiDB-lite"/>
    </source>
</evidence>
<feature type="region of interest" description="Disordered" evidence="1">
    <location>
        <begin position="261"/>
        <end position="312"/>
    </location>
</feature>
<sequence>MALRTTLAEANYPLNLSSARVLHASPSLPDLYSSSSHTTRVQKLRRSNPPMNAAALSSVDLQQHIYNSLLESRTADVALHVRGTWEAIYKLHRVVLIQSGFFSSLFTSGFLESSPSLLSHVRGPEVINVVFDDRNITRAAFEICIARLYGGGPPLYIPSSLIPSPSHPLTASFPGPAPPSDTPKGHQTASPRLLLSLLATAVYLSIPSVASQALNCIMNTMGPYTVVPYLNFATGKAIEAPADPKSEAAVGLEHIAELVAPKSRASSTSRSRLSSTKHESADDLSDKLQDLDVHKEDPSESDTESEADHGPILEPHFHYGTLSDKIGEAAACWLARWSADMLVHEEKASRCRAVPVTPVPIPAHTLLSRKRADTMPSKSSPSSEPISPEPQVIPVIWAKGGLNSKWVRALVGSDLLFVKGEKERYDLACTVVELRRRQGIDEEEEKDWEILYQSIYYANMVKISPFNCSLWQTHRGLQLVDDIITISQHISPTTGRPFVPIAVLQKAHWDQSLLRCQITAKPNTTTSPTSPPSSPQPPRDKELGLSVTTAEILARLPAPNSSPDYADTLYYPVAHDSSVRIGDSRGIEGASMDQLFESPPPLPSSSSDTKTPVRAATSEATFFGLKSERQTASGCIASDATGKARWSPYPPCRFAVEFWDIDALKEKSRLHSQTIWYAGSLFNVYVQVVRKKGVQLGVYLHRQSSIDPIPAPSAPFSITRAERTHNRVPSLPFPASQSSPSMHYSPSIHPPSRSTTPNSTSPTSSGAVTSYVSSHSAIPATVPPVAPVQPYRDPRSSVAAYFTISCADSTGSAVTRFTSVPDVFSVSQSWGWKSSSLRAEEYLEVGSDGLPAKPTGPASRENSLRVTIVLGIV</sequence>
<comment type="caution">
    <text evidence="3">The sequence shown here is derived from an EMBL/GenBank/DDBJ whole genome shotgun (WGS) entry which is preliminary data.</text>
</comment>
<dbReference type="InterPro" id="IPR000210">
    <property type="entry name" value="BTB/POZ_dom"/>
</dbReference>
<dbReference type="InterPro" id="IPR011333">
    <property type="entry name" value="SKP1/BTB/POZ_sf"/>
</dbReference>
<evidence type="ECO:0000313" key="3">
    <source>
        <dbReference type="EMBL" id="OJA12906.1"/>
    </source>
</evidence>
<dbReference type="OrthoDB" id="6359943at2759"/>
<dbReference type="PANTHER" id="PTHR47369">
    <property type="entry name" value="BTB/POZ DOMAIN-CONTAINING PROTEIN"/>
    <property type="match status" value="1"/>
</dbReference>
<feature type="compositionally biased region" description="Low complexity" evidence="1">
    <location>
        <begin position="376"/>
        <end position="388"/>
    </location>
</feature>
<dbReference type="PANTHER" id="PTHR47369:SF1">
    <property type="entry name" value="BTB_POZ DOMAIN-CONTAINING PROTEIN"/>
    <property type="match status" value="1"/>
</dbReference>
<feature type="compositionally biased region" description="Basic and acidic residues" evidence="1">
    <location>
        <begin position="276"/>
        <end position="298"/>
    </location>
</feature>
<evidence type="ECO:0000313" key="4">
    <source>
        <dbReference type="Proteomes" id="UP000183567"/>
    </source>
</evidence>
<feature type="compositionally biased region" description="Low complexity" evidence="1">
    <location>
        <begin position="734"/>
        <end position="765"/>
    </location>
</feature>
<feature type="region of interest" description="Disordered" evidence="1">
    <location>
        <begin position="591"/>
        <end position="611"/>
    </location>
</feature>
<feature type="compositionally biased region" description="Low complexity" evidence="1">
    <location>
        <begin position="263"/>
        <end position="274"/>
    </location>
</feature>
<evidence type="ECO:0000259" key="2">
    <source>
        <dbReference type="PROSITE" id="PS50097"/>
    </source>
</evidence>
<feature type="region of interest" description="Disordered" evidence="1">
    <location>
        <begin position="168"/>
        <end position="188"/>
    </location>
</feature>
<dbReference type="STRING" id="180088.A0A1J8QTX3"/>
<dbReference type="Proteomes" id="UP000183567">
    <property type="component" value="Unassembled WGS sequence"/>
</dbReference>
<feature type="domain" description="BTB" evidence="2">
    <location>
        <begin position="75"/>
        <end position="151"/>
    </location>
</feature>
<accession>A0A1J8QTX3</accession>